<dbReference type="SUPFAM" id="SSF56059">
    <property type="entry name" value="Glutathione synthetase ATP-binding domain-like"/>
    <property type="match status" value="1"/>
</dbReference>
<organism evidence="1 2">
    <name type="scientific">Pseudothauera rhizosphaerae</name>
    <dbReference type="NCBI Taxonomy" id="2565932"/>
    <lineage>
        <taxon>Bacteria</taxon>
        <taxon>Pseudomonadati</taxon>
        <taxon>Pseudomonadota</taxon>
        <taxon>Betaproteobacteria</taxon>
        <taxon>Rhodocyclales</taxon>
        <taxon>Zoogloeaceae</taxon>
        <taxon>Pseudothauera</taxon>
    </lineage>
</organism>
<dbReference type="GO" id="GO:0004357">
    <property type="term" value="F:glutamate-cysteine ligase activity"/>
    <property type="evidence" value="ECO:0007669"/>
    <property type="project" value="UniProtKB-EC"/>
</dbReference>
<evidence type="ECO:0000313" key="2">
    <source>
        <dbReference type="Proteomes" id="UP000307956"/>
    </source>
</evidence>
<reference evidence="1 2" key="1">
    <citation type="submission" date="2019-04" db="EMBL/GenBank/DDBJ databases">
        <title>Azoarcus rhizosphaerae sp. nov. isolated from rhizosphere of Ficus religiosa.</title>
        <authorList>
            <person name="Lin S.-Y."/>
            <person name="Hameed A."/>
            <person name="Hsu Y.-H."/>
            <person name="Young C.-C."/>
        </authorList>
    </citation>
    <scope>NUCLEOTIDE SEQUENCE [LARGE SCALE GENOMIC DNA]</scope>
    <source>
        <strain evidence="1 2">CC-YHH848</strain>
    </source>
</reference>
<keyword evidence="2" id="KW-1185">Reference proteome</keyword>
<dbReference type="Pfam" id="PF08886">
    <property type="entry name" value="GshA"/>
    <property type="match status" value="1"/>
</dbReference>
<dbReference type="EC" id="6.3.2.2" evidence="1"/>
<dbReference type="Gene3D" id="3.40.50.11280">
    <property type="entry name" value="Glutamate-cysteine ligase, N-terminal domain"/>
    <property type="match status" value="1"/>
</dbReference>
<dbReference type="InterPro" id="IPR011718">
    <property type="entry name" value="GshA"/>
</dbReference>
<dbReference type="InterPro" id="IPR042520">
    <property type="entry name" value="GshA_N"/>
</dbReference>
<dbReference type="OrthoDB" id="5644489at2"/>
<dbReference type="NCBIfam" id="TIGR02049">
    <property type="entry name" value="gshA_ferroox"/>
    <property type="match status" value="1"/>
</dbReference>
<gene>
    <name evidence="1" type="primary">gshA</name>
    <name evidence="1" type="ORF">E6O51_07500</name>
</gene>
<dbReference type="EMBL" id="SSOD01000005">
    <property type="protein sequence ID" value="THF62001.1"/>
    <property type="molecule type" value="Genomic_DNA"/>
</dbReference>
<dbReference type="Proteomes" id="UP000307956">
    <property type="component" value="Unassembled WGS sequence"/>
</dbReference>
<evidence type="ECO:0000313" key="1">
    <source>
        <dbReference type="EMBL" id="THF62001.1"/>
    </source>
</evidence>
<sequence length="435" mass="47891">MVPHLTTALTGPLLELEKTFLDKATEIEQWMRVQWQDHLPPFYGSTDLRNSGFKLAPVDLNLFPGGFNNLNDAFLPLCVQAAQSAIERLCPDASRLLLIPENHTRNQFYLQNVAKLVSILRLTGLKVRIGSLLPDIVEPTTLELANGSTLTLEPLVREGGRLGVAGFDPCAVLLNNDLSGGVPAVLQGLEDQWVIPPVHAGWHSRRKSKHAECYDRVAREFAAAIGIDPWRINPEFGVCGQINFQERTGEECLAAQVDALLGRIREKYREYEVTDEPFVVVKADAGTYGMGVMTVKDASEVVGLNRRQRNKMAVVKEGLEVHEVIIQEGVHTFETVDGAVAEPVVYMMDHYVVGGFYRVHTERGRDENLNAPGMHFKPLAFETCCTLPDVAQGPDAPPNRFYAYGVVARLALLAASVEIEETEPAADVAELAALG</sequence>
<accession>A0A4S4AQH2</accession>
<proteinExistence type="predicted"/>
<dbReference type="RefSeq" id="WP_136384365.1">
    <property type="nucleotide sequence ID" value="NZ_SSOD01000005.1"/>
</dbReference>
<comment type="caution">
    <text evidence="1">The sequence shown here is derived from an EMBL/GenBank/DDBJ whole genome shotgun (WGS) entry which is preliminary data.</text>
</comment>
<keyword evidence="1" id="KW-0436">Ligase</keyword>
<name>A0A4S4AQH2_9RHOO</name>
<protein>
    <submittedName>
        <fullName evidence="1">Glutamate--cysteine ligase</fullName>
        <ecNumber evidence="1">6.3.2.2</ecNumber>
    </submittedName>
</protein>
<dbReference type="AlphaFoldDB" id="A0A4S4AQH2"/>